<feature type="region of interest" description="Disordered" evidence="1">
    <location>
        <begin position="1"/>
        <end position="77"/>
    </location>
</feature>
<dbReference type="Gene3D" id="3.40.50.300">
    <property type="entry name" value="P-loop containing nucleotide triphosphate hydrolases"/>
    <property type="match status" value="1"/>
</dbReference>
<evidence type="ECO:0000313" key="3">
    <source>
        <dbReference type="Proteomes" id="UP000530928"/>
    </source>
</evidence>
<dbReference type="EMBL" id="JACDUR010000003">
    <property type="protein sequence ID" value="MBA2892098.1"/>
    <property type="molecule type" value="Genomic_DNA"/>
</dbReference>
<feature type="compositionally biased region" description="Basic and acidic residues" evidence="1">
    <location>
        <begin position="47"/>
        <end position="58"/>
    </location>
</feature>
<evidence type="ECO:0000313" key="2">
    <source>
        <dbReference type="EMBL" id="MBA2892098.1"/>
    </source>
</evidence>
<accession>A0A7W0CJ66</accession>
<evidence type="ECO:0000256" key="1">
    <source>
        <dbReference type="SAM" id="MobiDB-lite"/>
    </source>
</evidence>
<dbReference type="InterPro" id="IPR027417">
    <property type="entry name" value="P-loop_NTPase"/>
</dbReference>
<evidence type="ECO:0008006" key="4">
    <source>
        <dbReference type="Google" id="ProtNLM"/>
    </source>
</evidence>
<keyword evidence="3" id="KW-1185">Reference proteome</keyword>
<dbReference type="SUPFAM" id="SSF52540">
    <property type="entry name" value="P-loop containing nucleoside triphosphate hydrolases"/>
    <property type="match status" value="1"/>
</dbReference>
<gene>
    <name evidence="2" type="ORF">HNR30_003439</name>
</gene>
<sequence length="735" mass="79778">MTYDPANDDIQPDRPDAEVVPLDEHRRARHPDRSSQSGPTGPDESGPADRRSGNRDTSYEIELDPPPSAEAGPVPVDLPDSMVPAQVTQARRPIIPTGLHRANIGATAKAALGRSAHITAFHAVRSPWYLVKVLAYALTGLARLTGRQLKWWWVAEQYALTQQAATRNDADLWLKLHREGKVTRRWRGGVLAAELLALAIAVPLAVFKLESLWQATLVAVLVPVLAWYGKPHGHALIPAAVVARRYRRLNSDIVLRAYYAAGLGHPDKPNLRVEFGTAMAREGNGSKVLVNLPYGKTFADAINAREKIASGLDVALAQVTVSRDPESHRSHWLWVADSDPLASAAGRTPLLACKPTDIWQPAPLGLDERGNLVTLTMLWNSILVGAQPRQGKSFTARLLALYAALDPYVSLDVFDGKGSPDWRKFALVAHSCGFGFTVTRDGDPLQTFVQTLRDLKADVQARYQKLSELPVDVCPEGKLTRAIARDPKYGMPVRVVVIDECQEYFDTGDKELNKEIAGLLVFLVKVAPAAGVVVLDATQKPGGVGTGDTATAFTSFRDNHQVRIALRTGSWQVSDLVLGSGAYSEGFDSSTLLASYKGVGILRGASDETPTVRFHLADSEDAERILQAARKLRERAGTLSGHAAGQQAVREIRDVLADALTVFEGSESGLPWTVLAARLVERIPEHYGDLTAEAISAQLRALAVPSVDIKRDGKALKGAKRDAVQLAITRREITG</sequence>
<dbReference type="Proteomes" id="UP000530928">
    <property type="component" value="Unassembled WGS sequence"/>
</dbReference>
<feature type="compositionally biased region" description="Basic and acidic residues" evidence="1">
    <location>
        <begin position="11"/>
        <end position="26"/>
    </location>
</feature>
<name>A0A7W0CJ66_9ACTN</name>
<dbReference type="AlphaFoldDB" id="A0A7W0CJ66"/>
<comment type="caution">
    <text evidence="2">The sequence shown here is derived from an EMBL/GenBank/DDBJ whole genome shotgun (WGS) entry which is preliminary data.</text>
</comment>
<dbReference type="RefSeq" id="WP_220133617.1">
    <property type="nucleotide sequence ID" value="NZ_BAABAM010000002.1"/>
</dbReference>
<reference evidence="2 3" key="1">
    <citation type="submission" date="2020-07" db="EMBL/GenBank/DDBJ databases">
        <title>Genomic Encyclopedia of Type Strains, Phase IV (KMG-IV): sequencing the most valuable type-strain genomes for metagenomic binning, comparative biology and taxonomic classification.</title>
        <authorList>
            <person name="Goeker M."/>
        </authorList>
    </citation>
    <scope>NUCLEOTIDE SEQUENCE [LARGE SCALE GENOMIC DNA]</scope>
    <source>
        <strain evidence="2 3">DSM 45533</strain>
    </source>
</reference>
<proteinExistence type="predicted"/>
<organism evidence="2 3">
    <name type="scientific">Nonomuraea soli</name>
    <dbReference type="NCBI Taxonomy" id="1032476"/>
    <lineage>
        <taxon>Bacteria</taxon>
        <taxon>Bacillati</taxon>
        <taxon>Actinomycetota</taxon>
        <taxon>Actinomycetes</taxon>
        <taxon>Streptosporangiales</taxon>
        <taxon>Streptosporangiaceae</taxon>
        <taxon>Nonomuraea</taxon>
    </lineage>
</organism>
<protein>
    <recommendedName>
        <fullName evidence="4">Cell division protein FtsK</fullName>
    </recommendedName>
</protein>